<feature type="domain" description="Peptidase S26" evidence="10">
    <location>
        <begin position="16"/>
        <end position="155"/>
    </location>
</feature>
<dbReference type="PANTHER" id="PTHR43390:SF1">
    <property type="entry name" value="CHLOROPLAST PROCESSING PEPTIDASE"/>
    <property type="match status" value="1"/>
</dbReference>
<evidence type="ECO:0000256" key="9">
    <source>
        <dbReference type="RuleBase" id="RU362042"/>
    </source>
</evidence>
<dbReference type="Gene3D" id="2.10.109.10">
    <property type="entry name" value="Umud Fragment, subunit A"/>
    <property type="match status" value="1"/>
</dbReference>
<dbReference type="CDD" id="cd06530">
    <property type="entry name" value="S26_SPase_I"/>
    <property type="match status" value="1"/>
</dbReference>
<reference evidence="12" key="1">
    <citation type="journal article" date="2020" name="Microbiol. Resour. Announc.">
        <title>Complete Genome Sequence of Geobacillus sp. Strain E55-1, Isolated from Mine Geyser in Japan.</title>
        <authorList>
            <person name="Miyazaki K."/>
            <person name="Hase E."/>
            <person name="Tokito N."/>
        </authorList>
    </citation>
    <scope>NUCLEOTIDE SEQUENCE [LARGE SCALE GENOMIC DNA]</scope>
    <source>
        <strain evidence="12">E55-1</strain>
        <plasmid evidence="12">pGspE55-1</plasmid>
    </source>
</reference>
<evidence type="ECO:0000256" key="5">
    <source>
        <dbReference type="ARBA" id="ARBA00022670"/>
    </source>
</evidence>
<dbReference type="GO" id="GO:0004252">
    <property type="term" value="F:serine-type endopeptidase activity"/>
    <property type="evidence" value="ECO:0007669"/>
    <property type="project" value="InterPro"/>
</dbReference>
<dbReference type="Proteomes" id="UP000501421">
    <property type="component" value="Plasmid pGspE55-1"/>
</dbReference>
<comment type="catalytic activity">
    <reaction evidence="1 8">
        <text>Cleavage of hydrophobic, N-terminal signal or leader sequences from secreted and periplasmic proteins.</text>
        <dbReference type="EC" id="3.4.21.89"/>
    </reaction>
</comment>
<keyword evidence="6 8" id="KW-0378">Hydrolase</keyword>
<evidence type="ECO:0000256" key="6">
    <source>
        <dbReference type="ARBA" id="ARBA00022801"/>
    </source>
</evidence>
<protein>
    <recommendedName>
        <fullName evidence="4 8">Signal peptidase I</fullName>
        <ecNumber evidence="4 8">3.4.21.89</ecNumber>
    </recommendedName>
</protein>
<sequence length="161" mass="18567">MKTAIMGWWEERKRTIWLILGLILVTQLFCKPVLVNGVSMYPTFHDRDYLFMTRVSSIDRGDIVVFRSPLPDHPLLIKRVIGKGGDHILIRDGSVYVNGKKQPWDVPTWGEVDVKVKQGTYFVLGDNRLNSLDSRSPDVGLVTKEELVGEVWMRLYPLTFY</sequence>
<evidence type="ECO:0000313" key="11">
    <source>
        <dbReference type="EMBL" id="BBW98972.1"/>
    </source>
</evidence>
<dbReference type="SUPFAM" id="SSF51306">
    <property type="entry name" value="LexA/Signal peptidase"/>
    <property type="match status" value="1"/>
</dbReference>
<evidence type="ECO:0000313" key="12">
    <source>
        <dbReference type="Proteomes" id="UP000501421"/>
    </source>
</evidence>
<dbReference type="PROSITE" id="PS00760">
    <property type="entry name" value="SPASE_I_2"/>
    <property type="match status" value="1"/>
</dbReference>
<feature type="active site" evidence="7">
    <location>
        <position position="39"/>
    </location>
</feature>
<dbReference type="Pfam" id="PF10502">
    <property type="entry name" value="Peptidase_S26"/>
    <property type="match status" value="1"/>
</dbReference>
<geneLocation type="plasmid" evidence="11 12">
    <name>pGspE55-1</name>
</geneLocation>
<dbReference type="PRINTS" id="PR00727">
    <property type="entry name" value="LEADERPTASE"/>
</dbReference>
<comment type="similarity">
    <text evidence="3 9">Belongs to the peptidase S26 family.</text>
</comment>
<dbReference type="InterPro" id="IPR019756">
    <property type="entry name" value="Pept_S26A_signal_pept_1_Ser-AS"/>
</dbReference>
<dbReference type="EC" id="3.4.21.89" evidence="4 8"/>
<dbReference type="InterPro" id="IPR019533">
    <property type="entry name" value="Peptidase_S26"/>
</dbReference>
<evidence type="ECO:0000256" key="7">
    <source>
        <dbReference type="PIRSR" id="PIRSR600223-1"/>
    </source>
</evidence>
<name>A0A679FQP1_9BACL</name>
<evidence type="ECO:0000259" key="10">
    <source>
        <dbReference type="Pfam" id="PF10502"/>
    </source>
</evidence>
<keyword evidence="12" id="KW-1185">Reference proteome</keyword>
<keyword evidence="5 8" id="KW-0645">Protease</keyword>
<keyword evidence="11" id="KW-0614">Plasmid</keyword>
<accession>A0A679FQP1</accession>
<organism evidence="11 12">
    <name type="scientific">Geobacillus subterraneus</name>
    <dbReference type="NCBI Taxonomy" id="129338"/>
    <lineage>
        <taxon>Bacteria</taxon>
        <taxon>Bacillati</taxon>
        <taxon>Bacillota</taxon>
        <taxon>Bacilli</taxon>
        <taxon>Bacillales</taxon>
        <taxon>Anoxybacillaceae</taxon>
        <taxon>Geobacillus</taxon>
    </lineage>
</organism>
<evidence type="ECO:0000256" key="1">
    <source>
        <dbReference type="ARBA" id="ARBA00000677"/>
    </source>
</evidence>
<dbReference type="InterPro" id="IPR036286">
    <property type="entry name" value="LexA/Signal_pep-like_sf"/>
</dbReference>
<proteinExistence type="inferred from homology"/>
<comment type="subcellular location">
    <subcellularLocation>
        <location evidence="2">Cell membrane</location>
        <topology evidence="2">Single-pass type II membrane protein</topology>
    </subcellularLocation>
    <subcellularLocation>
        <location evidence="9">Membrane</location>
        <topology evidence="9">Single-pass type II membrane protein</topology>
    </subcellularLocation>
</comment>
<dbReference type="PANTHER" id="PTHR43390">
    <property type="entry name" value="SIGNAL PEPTIDASE I"/>
    <property type="match status" value="1"/>
</dbReference>
<dbReference type="InterPro" id="IPR019757">
    <property type="entry name" value="Pept_S26A_signal_pept_1_Lys-AS"/>
</dbReference>
<evidence type="ECO:0000256" key="4">
    <source>
        <dbReference type="ARBA" id="ARBA00013208"/>
    </source>
</evidence>
<dbReference type="GO" id="GO:0009003">
    <property type="term" value="F:signal peptidase activity"/>
    <property type="evidence" value="ECO:0007669"/>
    <property type="project" value="UniProtKB-EC"/>
</dbReference>
<evidence type="ECO:0000256" key="8">
    <source>
        <dbReference type="RuleBase" id="RU003993"/>
    </source>
</evidence>
<feature type="active site" evidence="7">
    <location>
        <position position="78"/>
    </location>
</feature>
<dbReference type="RefSeq" id="WP_172418940.1">
    <property type="nucleotide sequence ID" value="NZ_AP022558.1"/>
</dbReference>
<dbReference type="PROSITE" id="PS00501">
    <property type="entry name" value="SPASE_I_1"/>
    <property type="match status" value="1"/>
</dbReference>
<dbReference type="InterPro" id="IPR000223">
    <property type="entry name" value="Pept_S26A_signal_pept_1"/>
</dbReference>
<dbReference type="GO" id="GO:0006465">
    <property type="term" value="P:signal peptide processing"/>
    <property type="evidence" value="ECO:0007669"/>
    <property type="project" value="InterPro"/>
</dbReference>
<dbReference type="EMBL" id="AP022558">
    <property type="protein sequence ID" value="BBW98972.1"/>
    <property type="molecule type" value="Genomic_DNA"/>
</dbReference>
<gene>
    <name evidence="11" type="primary">sip3</name>
    <name evidence="11" type="ORF">GsuE55_38050</name>
</gene>
<evidence type="ECO:0000256" key="3">
    <source>
        <dbReference type="ARBA" id="ARBA00009370"/>
    </source>
</evidence>
<dbReference type="PROSITE" id="PS00761">
    <property type="entry name" value="SPASE_I_3"/>
    <property type="match status" value="1"/>
</dbReference>
<dbReference type="NCBIfam" id="TIGR02227">
    <property type="entry name" value="sigpep_I_bact"/>
    <property type="match status" value="1"/>
</dbReference>
<dbReference type="GO" id="GO:0005886">
    <property type="term" value="C:plasma membrane"/>
    <property type="evidence" value="ECO:0007669"/>
    <property type="project" value="UniProtKB-SubCell"/>
</dbReference>
<evidence type="ECO:0000256" key="2">
    <source>
        <dbReference type="ARBA" id="ARBA00004401"/>
    </source>
</evidence>
<dbReference type="InterPro" id="IPR019758">
    <property type="entry name" value="Pept_S26A_signal_pept_1_CS"/>
</dbReference>
<dbReference type="AlphaFoldDB" id="A0A679FQP1"/>